<evidence type="ECO:0000313" key="3">
    <source>
        <dbReference type="EMBL" id="KAL3736370.1"/>
    </source>
</evidence>
<keyword evidence="4" id="KW-1185">Reference proteome</keyword>
<evidence type="ECO:0000313" key="4">
    <source>
        <dbReference type="Proteomes" id="UP001634007"/>
    </source>
</evidence>
<feature type="region of interest" description="Disordered" evidence="2">
    <location>
        <begin position="144"/>
        <end position="223"/>
    </location>
</feature>
<evidence type="ECO:0000256" key="2">
    <source>
        <dbReference type="SAM" id="MobiDB-lite"/>
    </source>
</evidence>
<proteinExistence type="predicted"/>
<dbReference type="Proteomes" id="UP001634007">
    <property type="component" value="Unassembled WGS sequence"/>
</dbReference>
<accession>A0ABD3K8N0</accession>
<name>A0ABD3K8N0_EUCGL</name>
<comment type="caution">
    <text evidence="3">The sequence shown here is derived from an EMBL/GenBank/DDBJ whole genome shotgun (WGS) entry which is preliminary data.</text>
</comment>
<dbReference type="EMBL" id="JBJKBG010000006">
    <property type="protein sequence ID" value="KAL3736370.1"/>
    <property type="molecule type" value="Genomic_DNA"/>
</dbReference>
<protein>
    <submittedName>
        <fullName evidence="3">Uncharacterized protein</fullName>
    </submittedName>
</protein>
<dbReference type="InterPro" id="IPR051863">
    <property type="entry name" value="HIPP"/>
</dbReference>
<dbReference type="GO" id="GO:0046872">
    <property type="term" value="F:metal ion binding"/>
    <property type="evidence" value="ECO:0007669"/>
    <property type="project" value="UniProtKB-KW"/>
</dbReference>
<evidence type="ECO:0000256" key="1">
    <source>
        <dbReference type="ARBA" id="ARBA00022723"/>
    </source>
</evidence>
<feature type="compositionally biased region" description="Low complexity" evidence="2">
    <location>
        <begin position="397"/>
        <end position="416"/>
    </location>
</feature>
<dbReference type="AlphaFoldDB" id="A0ABD3K8N0"/>
<dbReference type="PANTHER" id="PTHR45811">
    <property type="entry name" value="COPPER TRANSPORT PROTEIN FAMILY-RELATED"/>
    <property type="match status" value="1"/>
</dbReference>
<feature type="region of interest" description="Disordered" evidence="2">
    <location>
        <begin position="393"/>
        <end position="447"/>
    </location>
</feature>
<reference evidence="3 4" key="1">
    <citation type="submission" date="2024-11" db="EMBL/GenBank/DDBJ databases">
        <title>Chromosome-level genome assembly of Eucalyptus globulus Labill. provides insights into its genome evolution.</title>
        <authorList>
            <person name="Li X."/>
        </authorList>
    </citation>
    <scope>NUCLEOTIDE SEQUENCE [LARGE SCALE GENOMIC DNA]</scope>
    <source>
        <strain evidence="3">CL2024</strain>
        <tissue evidence="3">Fresh tender leaves</tissue>
    </source>
</reference>
<keyword evidence="1" id="KW-0479">Metal-binding</keyword>
<sequence>MSVSEAIATDFCWFFPRMVFAMRSWSANSDSDTESGGRKLMLELKLRAKSRPSDKIKRKAMRVLSLSHLGVDTICFDGKEWTFTLVGHINPVEVVFELRKICIIEITSVAILSARNDSFPMTERITELILIEDTDPERNRSVEILTPEEQQEQSEKRQEGRPLPGQADSYISQVEASPFSHPHHPPSLHIVSESQPSSSVSRPSQGTSDQMQAPPDHAPELSFPFAPSSSCIFHSESLVDVPAQSRNSWGACRPKDMKLMEEEGLGGHDKLYESAVHHLLSGINGIGELKRHYDLRAGEQASRLKEADDTAIMLRKQVEELEAKLSMANMSERRLMDMLRVSEDRHVGTKRELALMREKMDEGNRRIEYLEAAVSRYQDRIVVAEIEKEKAEERACRASMSTPRPSPAASRSASLSFDPFPSPCPTNQEVGKESAPYLELSHSFRQP</sequence>
<dbReference type="PANTHER" id="PTHR45811:SF50">
    <property type="entry name" value="HEAVY METAL-ASSOCIATED ISOPRENYLATED PLANT PROTEIN 12-RELATED"/>
    <property type="match status" value="1"/>
</dbReference>
<organism evidence="3 4">
    <name type="scientific">Eucalyptus globulus</name>
    <name type="common">Tasmanian blue gum</name>
    <dbReference type="NCBI Taxonomy" id="34317"/>
    <lineage>
        <taxon>Eukaryota</taxon>
        <taxon>Viridiplantae</taxon>
        <taxon>Streptophyta</taxon>
        <taxon>Embryophyta</taxon>
        <taxon>Tracheophyta</taxon>
        <taxon>Spermatophyta</taxon>
        <taxon>Magnoliopsida</taxon>
        <taxon>eudicotyledons</taxon>
        <taxon>Gunneridae</taxon>
        <taxon>Pentapetalae</taxon>
        <taxon>rosids</taxon>
        <taxon>malvids</taxon>
        <taxon>Myrtales</taxon>
        <taxon>Myrtaceae</taxon>
        <taxon>Myrtoideae</taxon>
        <taxon>Eucalypteae</taxon>
        <taxon>Eucalyptus</taxon>
    </lineage>
</organism>
<feature type="compositionally biased region" description="Low complexity" evidence="2">
    <location>
        <begin position="187"/>
        <end position="205"/>
    </location>
</feature>
<dbReference type="Gene3D" id="3.30.70.100">
    <property type="match status" value="1"/>
</dbReference>
<gene>
    <name evidence="3" type="ORF">ACJRO7_025341</name>
</gene>